<evidence type="ECO:0000313" key="2">
    <source>
        <dbReference type="EMBL" id="KON34266.1"/>
    </source>
</evidence>
<reference evidence="2 3" key="1">
    <citation type="submission" date="2015-06" db="EMBL/GenBank/DDBJ databases">
        <title>New insights into the roles of widespread benthic archaea in carbon and nitrogen cycling.</title>
        <authorList>
            <person name="Lazar C.S."/>
            <person name="Baker B.J."/>
            <person name="Seitz K.W."/>
            <person name="Hyde A.S."/>
            <person name="Dick G.J."/>
            <person name="Hinrichs K.-U."/>
            <person name="Teske A.P."/>
        </authorList>
    </citation>
    <scope>NUCLEOTIDE SEQUENCE [LARGE SCALE GENOMIC DNA]</scope>
    <source>
        <strain evidence="2">SG8-32-1</strain>
    </source>
</reference>
<name>A0A0M0C1K0_9ARCH</name>
<comment type="caution">
    <text evidence="2">The sequence shown here is derived from an EMBL/GenBank/DDBJ whole genome shotgun (WGS) entry which is preliminary data.</text>
</comment>
<dbReference type="Proteomes" id="UP000037237">
    <property type="component" value="Unassembled WGS sequence"/>
</dbReference>
<gene>
    <name evidence="2" type="ORF">AC477_00645</name>
</gene>
<protein>
    <recommendedName>
        <fullName evidence="4">DUF202 domain-containing protein</fullName>
    </recommendedName>
</protein>
<proteinExistence type="predicted"/>
<evidence type="ECO:0000313" key="3">
    <source>
        <dbReference type="Proteomes" id="UP000037237"/>
    </source>
</evidence>
<evidence type="ECO:0008006" key="4">
    <source>
        <dbReference type="Google" id="ProtNLM"/>
    </source>
</evidence>
<evidence type="ECO:0000256" key="1">
    <source>
        <dbReference type="SAM" id="Phobius"/>
    </source>
</evidence>
<dbReference type="EMBL" id="LFWU01000011">
    <property type="protein sequence ID" value="KON34266.1"/>
    <property type="molecule type" value="Genomic_DNA"/>
</dbReference>
<dbReference type="AlphaFoldDB" id="A0A0M0C1K0"/>
<keyword evidence="1" id="KW-1133">Transmembrane helix</keyword>
<sequence length="140" mass="16033">MQEKVNENNEQEVLAKVRTLLALERNYLAEERTALAEFRTGLALMLIGPTVGTIIAFVLSVLSVEQSIILDVMNLAFFSILTVLGVWIIFRSQSKLKMIRKNERTIKKHIIQISKSSKDIYDLLFDYVKEDAKKKDKSSQ</sequence>
<keyword evidence="1" id="KW-0472">Membrane</keyword>
<feature type="transmembrane region" description="Helical" evidence="1">
    <location>
        <begin position="68"/>
        <end position="90"/>
    </location>
</feature>
<organism evidence="2 3">
    <name type="scientific">miscellaneous Crenarchaeota group-1 archaeon SG8-32-1</name>
    <dbReference type="NCBI Taxonomy" id="1685124"/>
    <lineage>
        <taxon>Archaea</taxon>
        <taxon>Candidatus Bathyarchaeota</taxon>
        <taxon>MCG-1</taxon>
    </lineage>
</organism>
<keyword evidence="1" id="KW-0812">Transmembrane</keyword>
<accession>A0A0M0C1K0</accession>
<feature type="transmembrane region" description="Helical" evidence="1">
    <location>
        <begin position="42"/>
        <end position="62"/>
    </location>
</feature>